<dbReference type="PANTHER" id="PTHR23346:SF7">
    <property type="entry name" value="STALLED RIBOSOME SENSOR GCN1"/>
    <property type="match status" value="1"/>
</dbReference>
<evidence type="ECO:0000256" key="2">
    <source>
        <dbReference type="ARBA" id="ARBA00022737"/>
    </source>
</evidence>
<dbReference type="InterPro" id="IPR011989">
    <property type="entry name" value="ARM-like"/>
</dbReference>
<evidence type="ECO:0000313" key="7">
    <source>
        <dbReference type="WBParaSite" id="Hba_20767"/>
    </source>
</evidence>
<reference evidence="7" key="1">
    <citation type="submission" date="2016-11" db="UniProtKB">
        <authorList>
            <consortium name="WormBaseParasite"/>
        </authorList>
    </citation>
    <scope>IDENTIFICATION</scope>
</reference>
<dbReference type="InterPro" id="IPR014746">
    <property type="entry name" value="Gln_synth/guanido_kin_cat_dom"/>
</dbReference>
<dbReference type="GO" id="GO:0019887">
    <property type="term" value="F:protein kinase regulator activity"/>
    <property type="evidence" value="ECO:0007669"/>
    <property type="project" value="TreeGrafter"/>
</dbReference>
<dbReference type="InterPro" id="IPR016024">
    <property type="entry name" value="ARM-type_fold"/>
</dbReference>
<organism evidence="6 7">
    <name type="scientific">Heterorhabditis bacteriophora</name>
    <name type="common">Entomopathogenic nematode worm</name>
    <dbReference type="NCBI Taxonomy" id="37862"/>
    <lineage>
        <taxon>Eukaryota</taxon>
        <taxon>Metazoa</taxon>
        <taxon>Ecdysozoa</taxon>
        <taxon>Nematoda</taxon>
        <taxon>Chromadorea</taxon>
        <taxon>Rhabditida</taxon>
        <taxon>Rhabditina</taxon>
        <taxon>Rhabditomorpha</taxon>
        <taxon>Strongyloidea</taxon>
        <taxon>Heterorhabditidae</taxon>
        <taxon>Heterorhabditis</taxon>
    </lineage>
</organism>
<dbReference type="SUPFAM" id="SSF55931">
    <property type="entry name" value="Glutamine synthetase/guanido kinase"/>
    <property type="match status" value="1"/>
</dbReference>
<feature type="repeat" description="HEAT" evidence="3">
    <location>
        <begin position="1409"/>
        <end position="1444"/>
    </location>
</feature>
<dbReference type="InterPro" id="IPR056810">
    <property type="entry name" value="GNC1-like_N"/>
</dbReference>
<dbReference type="GO" id="GO:0016874">
    <property type="term" value="F:ligase activity"/>
    <property type="evidence" value="ECO:0007669"/>
    <property type="project" value="InterPro"/>
</dbReference>
<name>A0A1I7XTF0_HETBA</name>
<feature type="transmembrane region" description="Helical" evidence="4">
    <location>
        <begin position="1912"/>
        <end position="1939"/>
    </location>
</feature>
<dbReference type="GO" id="GO:0005829">
    <property type="term" value="C:cytosol"/>
    <property type="evidence" value="ECO:0007669"/>
    <property type="project" value="TreeGrafter"/>
</dbReference>
<feature type="transmembrane region" description="Helical" evidence="4">
    <location>
        <begin position="1780"/>
        <end position="1798"/>
    </location>
</feature>
<keyword evidence="6" id="KW-1185">Reference proteome</keyword>
<proteinExistence type="inferred from homology"/>
<keyword evidence="4" id="KW-1133">Transmembrane helix</keyword>
<protein>
    <submittedName>
        <fullName evidence="7">TOG domain-containing protein</fullName>
    </submittedName>
</protein>
<dbReference type="Pfam" id="PF24984">
    <property type="entry name" value="HEAT_EF3_GNC1"/>
    <property type="match status" value="1"/>
</dbReference>
<dbReference type="Pfam" id="PF24987">
    <property type="entry name" value="HEAT_EF3_N"/>
    <property type="match status" value="3"/>
</dbReference>
<dbReference type="InterPro" id="IPR034085">
    <property type="entry name" value="TOG"/>
</dbReference>
<dbReference type="GO" id="GO:0034198">
    <property type="term" value="P:cellular response to amino acid starvation"/>
    <property type="evidence" value="ECO:0007669"/>
    <property type="project" value="TreeGrafter"/>
</dbReference>
<dbReference type="GO" id="GO:0000226">
    <property type="term" value="P:microtubule cytoskeleton organization"/>
    <property type="evidence" value="ECO:0007669"/>
    <property type="project" value="UniProtKB-ARBA"/>
</dbReference>
<dbReference type="InterPro" id="IPR006075">
    <property type="entry name" value="Asn/Gln-tRNA_Trfase_suB/E_cat"/>
</dbReference>
<dbReference type="Pfam" id="PF25801">
    <property type="entry name" value="HEAT_GCN1_C_2"/>
    <property type="match status" value="2"/>
</dbReference>
<sequence length="2704" mass="302978">MPTCGYMMTIIDKLVVRMTKDVNDLQQAIESRDVSDIVENINGAVWKLLDALAKHDSVATAHHFAHSVLKLYPILPNMSESISRRAIASTKWFLKLFMKASDDDNVLMISALSTLAYYSSLSKKASAIYARSLAQVMNVIFVEKLVSGIHILSKDATNSEKIICLLSFVYQISDTSELSSIFLDLFSKSILFSKTRPQQFVVEQCGSFLSRLSMVSFQEQLLPQIKKAILRSPEIAMYGVHMIFKHVQFSIDSYAEDIMKGITPSLTSADNNLQIEAVSVAVTLTLSANPVIIAKIMNKLFDQLGGAKSVEHRITLLKGIAHCANTKTENSSDLDKVADDVISKTAKADKDTHEAFVTSQWEAAVAWAMRLTGPTPSLINIFRDAPKLSPSVRYIGYRSLANIISARNLDKLPEGTDNVLWAELNCAQKDAVDSIALSLVLLKTSIMGSTEHTKVWSKAANNDNLFKDRSLSSMNWKDGLLWAELVEKLILERPKSSGPISYPLTAQRSLCLLLFWPHWEVRKRAFLTLRRILSVEESYFAEVLADTMYMETVNGFIDQSLRKISNCPDSTLWTVPGEWYVQVREIQFTQIVEIVYICGNDYHGICRFLEFQFISALIFQTIQNSKMIDHFIPVEVDGSVWLRWMHGQTDSTRWENSETFRETTISRVLRCEQRNVRDNALITLVALNVPTVRAALWKHVEDSIAELDSSLYVKVTERDMAIYQRPDGQLYNTDVLDLYIIIILEIIREELRILYEKAESKLDEARAMIAADHHGAFLSFLVSQEASRMFLAYRDAAFPHSEDYLDELVGSTWLRVIGSRWYDSKWVGESLSAALRRTFDLLNERAFTIDIGDGDGQNDAFEFEEVVGAPQLTLLFPMIKAILFGDYAENIKEAALVLLQNAIHKRFLKDNAVLQLPMVEFADLLLTYYSNTLATPALQTLIQLVALANDSEDASLRVLSMVCSALSYLKNENPDVRESVIMILSAPQLLTRLVLSSDESFIQTCLVRLLVARFDSVENVAEMASRLWFSSHFHLKTMIGESLIEECVSPIGFIRHSAAKAIVAYIDEFPQEMKTLLTKLDEIYTDLSEVRGAVFDEVGRLQRDVVDEWERRSGVGVTLGYLALLVDDDHAEQLIRIVILIQCSKVVPRGLDDRHPECRYPLRDAAVETIRRHGKTIMPRLLPFLGITISLIYIFIRCTVYFQVILEHLSDTTPEGGQHDNMRQGLVVLLGTLAQYIEPSSNKVRAIVGRLMEALSTPSQTVQESVSRCLSPLVPAIRDTAKDLVGKLQWLLFEADSYGQRRGAAYGIAGLVKGMGMASLKELDLLPVVHKALLEKKNAKHREGGLLALEILCSTIGKLFEPYMIQALPSLLLCFGDNDEDVRKAAETELLGSMAFCAPRQLSACLPNIVPKLIEVLADSSSKVQNSGEKALRQIARVVRNPEILGVTNQLMTGLLDPASKTSSALQAVLNTKFIHYIDAPSLALMMPIVRRAFEDRNSETRRVAAQIIANIYTLTEHKDMEPYLCELVPGLQKSLLDPVPEIRTVAARALGAIVAKSSGTTSERLRETIIPWLKEKLISPQSTVDRSGAAQGLCEVLAGVGTEQLEFVMPEIIAATESTEVSAETRDGYILMYIYLPMVFGDKFLPYLPRVVPPILKALADENEYVRASALKAGQRLIAQYCSHARRLLLPQLQTALMDENWRIRHASVQLIGDFLFNISGKCCLVNERYFEVQQKRNLLLLKVFLEKVLHQLQTKMIQWAWNKLVKLLCGHLDSSAEIGFLQASILLGGRFFSFIVRRTPTDGCKMFRRTCWLKYIVLKVKSDEIFFITYYSYFLFMSRMWGMKLWMRSSLLSLKSLLPIKTTSWKAGFLTLFIFSNLNLSFNFNLSFFRQMLPCLLPRLTKSPINVHALCSLAAVAGYIALCLAILFKGFVLFYLYCYKSLGRYSYDQKDLELDGSTSQRSTDSRICPSKGASATATYVKRGNSPGYRIWICGVELKALSGETLGMIVSVSEPEALKSHVVSITGPLIRVLGDRYPASVKLAILETLSRLLDKVHSMLRPFLPQLQSTFVKALQEPSSRPVRLAAGGALARLLPIHPRPEPLVVEIFKLLANCQDQSLMETTFVAARALISGCGAKLTAQTIQEGFRVCELQFMTALENYSEMDTSLTICSGALFGELAVKTGSLDSQSIMIDVESCSKLRVRHAKAVALQQMCKSDAAFVWSKANASCRTAIVAAFTAEPMIASAALRAATHILIRYVYFFLIPPLFALHDYVNINQLFYSVYSIILSEGSNPDRILLSAMARAFNHQSVEVRRVVSVAFGHVFEKVPEQLGNDQLKLVIPHLVNGAKESNTAVRSGSELALVYAFKFHKGSEGLEVYKSCLEGTAKSVLDEIQTALRRVVKSGDLVLENIDNIPSKLDFRNSWVVPIFMRVLKFLCKRQYTASGVVRARQEFHPVIGLEVHVQLKSRSKLFSRAPCGEDGGPNSRVAPLDMACPGTLPILNKQCVMQALRMAVLFSCEVPPVCRFDRKHYFYADMPAGYQITQSESPIARNGIFRSFVYGEDFPTYSKEVYSRILVHISNILHKQLEFFLGAALVEVVTTPCFSSAVEAVCFVQQLRLLLIHHRISEGEMHKGHMRIDANISLSQGSTMGVKTEVKNINSMRHLHTAINFEINRQYNILSTDGTVVNETRACDAQGHVY</sequence>
<keyword evidence="4" id="KW-0812">Transmembrane</keyword>
<dbReference type="GO" id="GO:0006417">
    <property type="term" value="P:regulation of translation"/>
    <property type="evidence" value="ECO:0007669"/>
    <property type="project" value="TreeGrafter"/>
</dbReference>
<feature type="transmembrane region" description="Helical" evidence="4">
    <location>
        <begin position="1869"/>
        <end position="1891"/>
    </location>
</feature>
<evidence type="ECO:0000256" key="4">
    <source>
        <dbReference type="SAM" id="Phobius"/>
    </source>
</evidence>
<feature type="transmembrane region" description="Helical" evidence="4">
    <location>
        <begin position="1827"/>
        <end position="1849"/>
    </location>
</feature>
<comment type="similarity">
    <text evidence="1">Belongs to the GCN1 family.</text>
</comment>
<dbReference type="WBParaSite" id="Hba_20767">
    <property type="protein sequence ID" value="Hba_20767"/>
    <property type="gene ID" value="Hba_20767"/>
</dbReference>
<dbReference type="SMART" id="SM01349">
    <property type="entry name" value="TOG"/>
    <property type="match status" value="1"/>
</dbReference>
<keyword evidence="4" id="KW-0472">Membrane</keyword>
<dbReference type="Proteomes" id="UP000095283">
    <property type="component" value="Unplaced"/>
</dbReference>
<feature type="domain" description="TOG" evidence="5">
    <location>
        <begin position="1315"/>
        <end position="1548"/>
    </location>
</feature>
<accession>A0A1I7XTF0</accession>
<dbReference type="FunFam" id="1.25.10.10:FF:000090">
    <property type="entry name" value="eIF-2-alpha kinase activator GCN1"/>
    <property type="match status" value="1"/>
</dbReference>
<evidence type="ECO:0000259" key="5">
    <source>
        <dbReference type="SMART" id="SM01349"/>
    </source>
</evidence>
<evidence type="ECO:0000256" key="3">
    <source>
        <dbReference type="PROSITE-ProRule" id="PRU00103"/>
    </source>
</evidence>
<feature type="repeat" description="HEAT" evidence="3">
    <location>
        <begin position="1528"/>
        <end position="1566"/>
    </location>
</feature>
<dbReference type="PANTHER" id="PTHR23346">
    <property type="entry name" value="TRANSLATIONAL ACTIVATOR GCN1-RELATED"/>
    <property type="match status" value="1"/>
</dbReference>
<evidence type="ECO:0000256" key="1">
    <source>
        <dbReference type="ARBA" id="ARBA00007366"/>
    </source>
</evidence>
<keyword evidence="2" id="KW-0677">Repeat</keyword>
<dbReference type="Gene3D" id="1.25.10.10">
    <property type="entry name" value="Leucine-rich Repeat Variant"/>
    <property type="match status" value="6"/>
</dbReference>
<dbReference type="SUPFAM" id="SSF48371">
    <property type="entry name" value="ARM repeat"/>
    <property type="match status" value="4"/>
</dbReference>
<dbReference type="Pfam" id="PF02934">
    <property type="entry name" value="GatB_N"/>
    <property type="match status" value="1"/>
</dbReference>
<evidence type="ECO:0000313" key="6">
    <source>
        <dbReference type="Proteomes" id="UP000095283"/>
    </source>
</evidence>
<dbReference type="PROSITE" id="PS50077">
    <property type="entry name" value="HEAT_REPEAT"/>
    <property type="match status" value="2"/>
</dbReference>
<dbReference type="Pfam" id="PF24993">
    <property type="entry name" value="GNC1_N"/>
    <property type="match status" value="1"/>
</dbReference>
<dbReference type="InterPro" id="IPR021133">
    <property type="entry name" value="HEAT_type_2"/>
</dbReference>